<dbReference type="Pfam" id="PF13175">
    <property type="entry name" value="AAA_15"/>
    <property type="match status" value="1"/>
</dbReference>
<dbReference type="STRING" id="1931241.BVH74_18095"/>
<dbReference type="AlphaFoldDB" id="A0A1V0B9C8"/>
<accession>A0A1V0B9C8</accession>
<keyword evidence="3" id="KW-1185">Reference proteome</keyword>
<sequence length="439" mass="49474">MYKIIDVEIQGFWGEFKAFCSFNNDVNIVIGQNGTGKTTFMNILNAVLSVDVSALAENEFESVVVKLGHEGSTRTVRVTKHDDVPFALAKYSIGQKKFALPLIGVDEIRSASLYRRRAAEAAQVIKDELAGLVSLASLSVYRFRNAQEYDAGDRGAYNRKLQGPVDARLQELMQGLTKYQLELSQKARDISYELQREVLMSLLYQQEPNPAKTGFALTYDADSERKNLMSAYKQLGLSGGSVTKRINEHVKAVDEAVRGIRSWLDDERERKELKARGERVDRVERDDQLDFTPIEASRRISKVYELSLQAEKDSKDVFSQLDLFLKIISDFIVGKRFEFDSGVLTIVEPKKFSVSKLSSGEKQLLILLTEAVLQRQESYIFLADEPELSLHIAWQRRVVPAIKSLNPNAQVVVATHSPEIASKYKGSIIDMEDILHVVS</sequence>
<dbReference type="InterPro" id="IPR027417">
    <property type="entry name" value="P-loop_NTPase"/>
</dbReference>
<dbReference type="PANTHER" id="PTHR43581:SF2">
    <property type="entry name" value="EXCINUCLEASE ATPASE SUBUNIT"/>
    <property type="match status" value="1"/>
</dbReference>
<dbReference type="CDD" id="cd00267">
    <property type="entry name" value="ABC_ATPase"/>
    <property type="match status" value="1"/>
</dbReference>
<proteinExistence type="predicted"/>
<name>A0A1V0B9C8_9GAMM</name>
<organism evidence="2 3">
    <name type="scientific">Halopseudomonas phragmitis</name>
    <dbReference type="NCBI Taxonomy" id="1931241"/>
    <lineage>
        <taxon>Bacteria</taxon>
        <taxon>Pseudomonadati</taxon>
        <taxon>Pseudomonadota</taxon>
        <taxon>Gammaproteobacteria</taxon>
        <taxon>Pseudomonadales</taxon>
        <taxon>Pseudomonadaceae</taxon>
        <taxon>Halopseudomonas</taxon>
    </lineage>
</organism>
<dbReference type="InterPro" id="IPR051396">
    <property type="entry name" value="Bact_Antivir_Def_Nuclease"/>
</dbReference>
<dbReference type="RefSeq" id="WP_080051451.1">
    <property type="nucleotide sequence ID" value="NZ_CP020100.1"/>
</dbReference>
<dbReference type="SUPFAM" id="SSF52540">
    <property type="entry name" value="P-loop containing nucleoside triphosphate hydrolases"/>
    <property type="match status" value="1"/>
</dbReference>
<reference evidence="2 3" key="1">
    <citation type="submission" date="2017-03" db="EMBL/GenBank/DDBJ databases">
        <title>Complete genome sequence of the novel DNRA strain Pseudomonas sp. S-6-2 isolated from Chinese polluted river sediment. Journal of Biotechnology.</title>
        <authorList>
            <person name="Li J."/>
            <person name="Xiang F."/>
            <person name="Wang L."/>
            <person name="Xi L."/>
            <person name="Liu J."/>
        </authorList>
    </citation>
    <scope>NUCLEOTIDE SEQUENCE [LARGE SCALE GENOMIC DNA]</scope>
    <source>
        <strain evidence="2 3">S-6-2</strain>
    </source>
</reference>
<dbReference type="EMBL" id="CP020100">
    <property type="protein sequence ID" value="AQZ96543.1"/>
    <property type="molecule type" value="Genomic_DNA"/>
</dbReference>
<gene>
    <name evidence="2" type="ORF">BVH74_18095</name>
</gene>
<evidence type="ECO:0000313" key="2">
    <source>
        <dbReference type="EMBL" id="AQZ96543.1"/>
    </source>
</evidence>
<evidence type="ECO:0000313" key="3">
    <source>
        <dbReference type="Proteomes" id="UP000243488"/>
    </source>
</evidence>
<feature type="domain" description="Endonuclease GajA/Old nuclease/RecF-like AAA" evidence="1">
    <location>
        <begin position="3"/>
        <end position="421"/>
    </location>
</feature>
<dbReference type="Proteomes" id="UP000243488">
    <property type="component" value="Chromosome"/>
</dbReference>
<dbReference type="Gene3D" id="3.40.50.300">
    <property type="entry name" value="P-loop containing nucleotide triphosphate hydrolases"/>
    <property type="match status" value="1"/>
</dbReference>
<dbReference type="KEGG" id="ppha:BVH74_18095"/>
<evidence type="ECO:0000259" key="1">
    <source>
        <dbReference type="Pfam" id="PF13175"/>
    </source>
</evidence>
<dbReference type="PANTHER" id="PTHR43581">
    <property type="entry name" value="ATP/GTP PHOSPHATASE"/>
    <property type="match status" value="1"/>
</dbReference>
<protein>
    <recommendedName>
        <fullName evidence="1">Endonuclease GajA/Old nuclease/RecF-like AAA domain-containing protein</fullName>
    </recommendedName>
</protein>
<dbReference type="InterPro" id="IPR041685">
    <property type="entry name" value="AAA_GajA/Old/RecF-like"/>
</dbReference>